<proteinExistence type="predicted"/>
<sequence length="120" mass="13418">MKKMITIIEFAGFLSQVGNSISPDERDEFITYIANNPEVGDIIPGTGGVRKVRWGSKDKGKSGGVRVIYYFYNESAPIFLLTVYGKGEKENLSPEQKKQISALAQVLKAECKLNRSQHYD</sequence>
<dbReference type="PIRSF" id="PIRSF039032">
    <property type="entry name" value="HigB-2"/>
    <property type="match status" value="1"/>
</dbReference>
<keyword evidence="2" id="KW-1185">Reference proteome</keyword>
<dbReference type="Proteomes" id="UP000002770">
    <property type="component" value="Unassembled WGS sequence"/>
</dbReference>
<dbReference type="Pfam" id="PF06296">
    <property type="entry name" value="RelE"/>
    <property type="match status" value="1"/>
</dbReference>
<dbReference type="HOGENOM" id="CLU_110687_1_2_6"/>
<evidence type="ECO:0008006" key="3">
    <source>
        <dbReference type="Google" id="ProtNLM"/>
    </source>
</evidence>
<name>G9EK01_9GAMM</name>
<dbReference type="AlphaFoldDB" id="G9EK01"/>
<protein>
    <recommendedName>
        <fullName evidence="3">Addiction module toxin RelE</fullName>
    </recommendedName>
</protein>
<reference evidence="1 2" key="1">
    <citation type="journal article" date="2011" name="BMC Genomics">
        <title>Insight into cross-talk between intra-amoebal pathogens.</title>
        <authorList>
            <person name="Gimenez G."/>
            <person name="Bertelli C."/>
            <person name="Moliner C."/>
            <person name="Robert C."/>
            <person name="Raoult D."/>
            <person name="Fournier P.E."/>
            <person name="Greub G."/>
        </authorList>
    </citation>
    <scope>NUCLEOTIDE SEQUENCE [LARGE SCALE GENOMIC DNA]</scope>
    <source>
        <strain evidence="1 2">LLAP12</strain>
    </source>
</reference>
<dbReference type="STRING" id="658187.LDG_5522"/>
<evidence type="ECO:0000313" key="1">
    <source>
        <dbReference type="EMBL" id="EHL32376.1"/>
    </source>
</evidence>
<dbReference type="RefSeq" id="WP_006869498.1">
    <property type="nucleotide sequence ID" value="NZ_JH413799.1"/>
</dbReference>
<gene>
    <name evidence="1" type="ORF">LDG_5522</name>
</gene>
<dbReference type="OrthoDB" id="197283at2"/>
<organism evidence="1 2">
    <name type="scientific">Legionella drancourtii LLAP12</name>
    <dbReference type="NCBI Taxonomy" id="658187"/>
    <lineage>
        <taxon>Bacteria</taxon>
        <taxon>Pseudomonadati</taxon>
        <taxon>Pseudomonadota</taxon>
        <taxon>Gammaproteobacteria</taxon>
        <taxon>Legionellales</taxon>
        <taxon>Legionellaceae</taxon>
        <taxon>Legionella</taxon>
    </lineage>
</organism>
<dbReference type="eggNOG" id="COG4737">
    <property type="taxonomic scope" value="Bacteria"/>
</dbReference>
<evidence type="ECO:0000313" key="2">
    <source>
        <dbReference type="Proteomes" id="UP000002770"/>
    </source>
</evidence>
<dbReference type="EMBL" id="JH413799">
    <property type="protein sequence ID" value="EHL32376.1"/>
    <property type="molecule type" value="Genomic_DNA"/>
</dbReference>
<dbReference type="InterPro" id="IPR009387">
    <property type="entry name" value="HigB-2"/>
</dbReference>
<accession>G9EK01</accession>
<dbReference type="InParanoid" id="G9EK01"/>